<feature type="compositionally biased region" description="Basic and acidic residues" evidence="1">
    <location>
        <begin position="527"/>
        <end position="539"/>
    </location>
</feature>
<reference evidence="3" key="1">
    <citation type="submission" date="2021-03" db="EMBL/GenBank/DDBJ databases">
        <authorList>
            <person name="Palmer J.M."/>
        </authorList>
    </citation>
    <scope>NUCLEOTIDE SEQUENCE</scope>
    <source>
        <strain evidence="3">ARV_011</strain>
    </source>
</reference>
<name>A0A9P7VBP7_9ASCO</name>
<dbReference type="AlphaFoldDB" id="A0A9P7VBP7"/>
<proteinExistence type="predicted"/>
<dbReference type="OrthoDB" id="435460at2759"/>
<feature type="region of interest" description="Disordered" evidence="1">
    <location>
        <begin position="435"/>
        <end position="547"/>
    </location>
</feature>
<dbReference type="InterPro" id="IPR009057">
    <property type="entry name" value="Homeodomain-like_sf"/>
</dbReference>
<evidence type="ECO:0000313" key="3">
    <source>
        <dbReference type="EMBL" id="KAG7195019.1"/>
    </source>
</evidence>
<dbReference type="CDD" id="cd11655">
    <property type="entry name" value="rap1_myb-like"/>
    <property type="match status" value="1"/>
</dbReference>
<evidence type="ECO:0000313" key="4">
    <source>
        <dbReference type="Proteomes" id="UP000790833"/>
    </source>
</evidence>
<accession>A0A9P7VBP7</accession>
<organism evidence="3 4">
    <name type="scientific">Scheffersomyces spartinae</name>
    <dbReference type="NCBI Taxonomy" id="45513"/>
    <lineage>
        <taxon>Eukaryota</taxon>
        <taxon>Fungi</taxon>
        <taxon>Dikarya</taxon>
        <taxon>Ascomycota</taxon>
        <taxon>Saccharomycotina</taxon>
        <taxon>Pichiomycetes</taxon>
        <taxon>Debaryomycetaceae</taxon>
        <taxon>Scheffersomyces</taxon>
    </lineage>
</organism>
<keyword evidence="3" id="KW-0238">DNA-binding</keyword>
<dbReference type="SUPFAM" id="SSF46689">
    <property type="entry name" value="Homeodomain-like"/>
    <property type="match status" value="2"/>
</dbReference>
<dbReference type="Pfam" id="PF09197">
    <property type="entry name" value="Rap1-DNA-bind"/>
    <property type="match status" value="1"/>
</dbReference>
<keyword evidence="4" id="KW-1185">Reference proteome</keyword>
<feature type="region of interest" description="Disordered" evidence="1">
    <location>
        <begin position="362"/>
        <end position="386"/>
    </location>
</feature>
<gene>
    <name evidence="3" type="primary">RAP1_1</name>
    <name evidence="3" type="ORF">KQ657_004132</name>
</gene>
<comment type="caution">
    <text evidence="3">The sequence shown here is derived from an EMBL/GenBank/DDBJ whole genome shotgun (WGS) entry which is preliminary data.</text>
</comment>
<evidence type="ECO:0000259" key="2">
    <source>
        <dbReference type="Pfam" id="PF09197"/>
    </source>
</evidence>
<sequence length="768" mass="86954">MMSTSSKAKQEGQFQFDQQLAFYIPAEEAKELMPPLLAHGGKCTLKLPSEDYDGNKNNVVVISDRKRRIVYKHPFPVDGGDKPFRNYLKTFLLQYIRDCIDRNETIYDLSQYENSYKAAVRFTPHEDEYILERARRESHQMNSHLWFVELANAPEMGDHTGESIRSRFRRFLKPRLGYVFQLDEKNEPVKDQNGEFIRVPVDEYQMKIPFTSKDDYLCCHYILEEEFRAKKAFGNASQIHLERNAKLTTSSFGAFRRLSKVSGTRHTLNSWRDRYRKYLNPFGVSNYKQYYERCLEKGQTPMAVHIAPPFDSKESTPSVDDNIFAAHQQQTLQGGELSTNTISTSAASVAAAAVVAAAADKDTSMSDEMEDSEPSLEPPTKQKRTRAQMGLGNQTIHGAQVQSADLIRRSKRARGLPPSLAVASETVMETKLTEEILSPPVEVHAEDGAQEEVVEEEEKEEEGEEEEEEEEEKEGEGEEEEQDEGEEGEEEGKEEAQEAQEAQEGEAVEPAEGNQKNEDEDDDEEENRTVEASKSESPDLSRVAGTDIEEGEIVLKKENLESEAEKDTATPIIYVRISAGSDEYIPLAAGYVLEWILRGKLFLKSFELTNETTTKLEALRQHTDDAYEVIQTLKVLGFKKQLLHHLLMASSGSVTELVEAAIFIVKRMLKHATSLPRVKFSSVIRVKKVPGLWNHAYDDIVYANTQAIIDAARNENHKSVRGKLLVELVKGVEGLPVGLTVGQTVDRIRFLDAYYGRQTLPDNFLLQE</sequence>
<protein>
    <submittedName>
        <fullName evidence="3">DNA-binding transcription factor rap1</fullName>
    </submittedName>
</protein>
<dbReference type="EMBL" id="JAHMUF010000005">
    <property type="protein sequence ID" value="KAG7195019.1"/>
    <property type="molecule type" value="Genomic_DNA"/>
</dbReference>
<feature type="compositionally biased region" description="Acidic residues" evidence="1">
    <location>
        <begin position="365"/>
        <end position="374"/>
    </location>
</feature>
<feature type="domain" description="Rap1 DNA-binding" evidence="2">
    <location>
        <begin position="210"/>
        <end position="303"/>
    </location>
</feature>
<dbReference type="Proteomes" id="UP000790833">
    <property type="component" value="Unassembled WGS sequence"/>
</dbReference>
<feature type="compositionally biased region" description="Acidic residues" evidence="1">
    <location>
        <begin position="448"/>
        <end position="509"/>
    </location>
</feature>
<dbReference type="GeneID" id="66117506"/>
<dbReference type="GO" id="GO:0003677">
    <property type="term" value="F:DNA binding"/>
    <property type="evidence" value="ECO:0007669"/>
    <property type="project" value="UniProtKB-KW"/>
</dbReference>
<dbReference type="RefSeq" id="XP_043050566.1">
    <property type="nucleotide sequence ID" value="XM_043194815.1"/>
</dbReference>
<evidence type="ECO:0000256" key="1">
    <source>
        <dbReference type="SAM" id="MobiDB-lite"/>
    </source>
</evidence>
<dbReference type="InterPro" id="IPR015280">
    <property type="entry name" value="Rap1_DNA-bd"/>
</dbReference>
<dbReference type="Gene3D" id="1.10.10.60">
    <property type="entry name" value="Homeodomain-like"/>
    <property type="match status" value="2"/>
</dbReference>